<evidence type="ECO:0000256" key="1">
    <source>
        <dbReference type="SAM" id="Phobius"/>
    </source>
</evidence>
<feature type="transmembrane region" description="Helical" evidence="1">
    <location>
        <begin position="131"/>
        <end position="151"/>
    </location>
</feature>
<keyword evidence="1" id="KW-1133">Transmembrane helix</keyword>
<protein>
    <recommendedName>
        <fullName evidence="3">Copper resistance protein D domain-containing protein</fullName>
    </recommendedName>
</protein>
<name>A0A5B8RHB3_9ZZZZ</name>
<dbReference type="AlphaFoldDB" id="A0A5B8RHB3"/>
<sequence length="153" mass="17099">MSDITVAIVLHVLGVVWWVGGMALVTTVVLPHLRRHPDGALERFHAVERRFAPQVRVAVLTVGASGGWMLYRLQLWRVLGEPAFWWLWAMIALWTLFFLMLFVLGPTGVLRRIMSGPLERDLPSRLARMHHLHVLLLVFALVTVAGGVAGAHG</sequence>
<feature type="transmembrane region" description="Helical" evidence="1">
    <location>
        <begin position="6"/>
        <end position="30"/>
    </location>
</feature>
<reference evidence="2" key="1">
    <citation type="submission" date="2019-06" db="EMBL/GenBank/DDBJ databases">
        <authorList>
            <person name="Murdoch R.W."/>
            <person name="Fathepure B."/>
        </authorList>
    </citation>
    <scope>NUCLEOTIDE SEQUENCE</scope>
</reference>
<feature type="transmembrane region" description="Helical" evidence="1">
    <location>
        <begin position="83"/>
        <end position="110"/>
    </location>
</feature>
<keyword evidence="1" id="KW-0472">Membrane</keyword>
<proteinExistence type="predicted"/>
<organism evidence="2">
    <name type="scientific">uncultured organism</name>
    <dbReference type="NCBI Taxonomy" id="155900"/>
    <lineage>
        <taxon>unclassified sequences</taxon>
        <taxon>environmental samples</taxon>
    </lineage>
</organism>
<gene>
    <name evidence="2" type="ORF">KBTEX_03627</name>
</gene>
<evidence type="ECO:0008006" key="3">
    <source>
        <dbReference type="Google" id="ProtNLM"/>
    </source>
</evidence>
<evidence type="ECO:0000313" key="2">
    <source>
        <dbReference type="EMBL" id="QEA07278.1"/>
    </source>
</evidence>
<keyword evidence="1" id="KW-0812">Transmembrane</keyword>
<dbReference type="EMBL" id="MN079223">
    <property type="protein sequence ID" value="QEA07278.1"/>
    <property type="molecule type" value="Genomic_DNA"/>
</dbReference>
<accession>A0A5B8RHB3</accession>